<dbReference type="InterPro" id="IPR044053">
    <property type="entry name" value="AsaB-like"/>
</dbReference>
<sequence length="388" mass="44064">MRSVHRIPFLIATLYLLQWRISSGFSQEKYFLSKSTLVGADDNTKIFEPLGTAVIDYSTATEYNQEHYGIQNYFGKEIRRTQPVYDARKGVLPHCDPKQAGHLEPARLENCGFELFRAPTQVQDFKNLQEVQKYYVKELEDLIPKALGVSKDDIETLVFWHPTLRGEELSIGSRSEDHPGLGPIASRAHIDTDVGAYGLDAVCNLVDKNRVDALNDSKDCNLVGSVSIKDSLFKACHDRRRMLLLNIWRPLVPVSSAPLGLLATKYDRNGTVPGVFPNVAPSSQDSHWYIFSNMRPEECLIFKQYDRRLDKQSDIWHCALNVQETKGSSNEGRRGKRMSFDIKAFVVLREHVPQKQDRLEAAIPPALTWEESGEFCDKQAHRLNAQKG</sequence>
<comment type="similarity">
    <text evidence="1">Belongs to the asaB hydroxylase/desaturase family.</text>
</comment>
<evidence type="ECO:0000313" key="3">
    <source>
        <dbReference type="EMBL" id="KAG7361560.1"/>
    </source>
</evidence>
<dbReference type="Proteomes" id="UP000693970">
    <property type="component" value="Unassembled WGS sequence"/>
</dbReference>
<protein>
    <submittedName>
        <fullName evidence="3">Uncharacterized protein</fullName>
    </submittedName>
</protein>
<evidence type="ECO:0000256" key="1">
    <source>
        <dbReference type="ARBA" id="ARBA00023604"/>
    </source>
</evidence>
<keyword evidence="2" id="KW-0732">Signal</keyword>
<feature type="chain" id="PRO_5039905332" evidence="2">
    <location>
        <begin position="25"/>
        <end position="388"/>
    </location>
</feature>
<dbReference type="EMBL" id="JAGRRH010000013">
    <property type="protein sequence ID" value="KAG7361560.1"/>
    <property type="molecule type" value="Genomic_DNA"/>
</dbReference>
<keyword evidence="4" id="KW-1185">Reference proteome</keyword>
<dbReference type="AlphaFoldDB" id="A0A9K3LGR7"/>
<evidence type="ECO:0000256" key="2">
    <source>
        <dbReference type="SAM" id="SignalP"/>
    </source>
</evidence>
<gene>
    <name evidence="3" type="ORF">IV203_036661</name>
</gene>
<name>A0A9K3LGR7_9STRA</name>
<feature type="signal peptide" evidence="2">
    <location>
        <begin position="1"/>
        <end position="24"/>
    </location>
</feature>
<proteinExistence type="inferred from homology"/>
<evidence type="ECO:0000313" key="4">
    <source>
        <dbReference type="Proteomes" id="UP000693970"/>
    </source>
</evidence>
<reference evidence="3" key="1">
    <citation type="journal article" date="2021" name="Sci. Rep.">
        <title>Diploid genomic architecture of Nitzschia inconspicua, an elite biomass production diatom.</title>
        <authorList>
            <person name="Oliver A."/>
            <person name="Podell S."/>
            <person name="Pinowska A."/>
            <person name="Traller J.C."/>
            <person name="Smith S.R."/>
            <person name="McClure R."/>
            <person name="Beliaev A."/>
            <person name="Bohutskyi P."/>
            <person name="Hill E.A."/>
            <person name="Rabines A."/>
            <person name="Zheng H."/>
            <person name="Allen L.Z."/>
            <person name="Kuo A."/>
            <person name="Grigoriev I.V."/>
            <person name="Allen A.E."/>
            <person name="Hazlebeck D."/>
            <person name="Allen E.E."/>
        </authorList>
    </citation>
    <scope>NUCLEOTIDE SEQUENCE</scope>
    <source>
        <strain evidence="3">Hildebrandi</strain>
    </source>
</reference>
<dbReference type="PANTHER" id="PTHR34598">
    <property type="entry name" value="BLL6449 PROTEIN"/>
    <property type="match status" value="1"/>
</dbReference>
<reference evidence="3" key="2">
    <citation type="submission" date="2021-04" db="EMBL/GenBank/DDBJ databases">
        <authorList>
            <person name="Podell S."/>
        </authorList>
    </citation>
    <scope>NUCLEOTIDE SEQUENCE</scope>
    <source>
        <strain evidence="3">Hildebrandi</strain>
    </source>
</reference>
<dbReference type="OrthoDB" id="412788at2759"/>
<accession>A0A9K3LGR7</accession>
<dbReference type="GO" id="GO:0016491">
    <property type="term" value="F:oxidoreductase activity"/>
    <property type="evidence" value="ECO:0007669"/>
    <property type="project" value="InterPro"/>
</dbReference>
<organism evidence="3 4">
    <name type="scientific">Nitzschia inconspicua</name>
    <dbReference type="NCBI Taxonomy" id="303405"/>
    <lineage>
        <taxon>Eukaryota</taxon>
        <taxon>Sar</taxon>
        <taxon>Stramenopiles</taxon>
        <taxon>Ochrophyta</taxon>
        <taxon>Bacillariophyta</taxon>
        <taxon>Bacillariophyceae</taxon>
        <taxon>Bacillariophycidae</taxon>
        <taxon>Bacillariales</taxon>
        <taxon>Bacillariaceae</taxon>
        <taxon>Nitzschia</taxon>
    </lineage>
</organism>
<dbReference type="PANTHER" id="PTHR34598:SF3">
    <property type="entry name" value="OXIDOREDUCTASE AN1597"/>
    <property type="match status" value="1"/>
</dbReference>
<comment type="caution">
    <text evidence="3">The sequence shown here is derived from an EMBL/GenBank/DDBJ whole genome shotgun (WGS) entry which is preliminary data.</text>
</comment>